<keyword evidence="1" id="KW-0732">Signal</keyword>
<feature type="signal peptide" evidence="1">
    <location>
        <begin position="1"/>
        <end position="17"/>
    </location>
</feature>
<feature type="non-terminal residue" evidence="2">
    <location>
        <position position="1"/>
    </location>
</feature>
<accession>A0A813AQR9</accession>
<evidence type="ECO:0008006" key="4">
    <source>
        <dbReference type="Google" id="ProtNLM"/>
    </source>
</evidence>
<proteinExistence type="predicted"/>
<feature type="chain" id="PRO_5032268572" description="DRBM domain-containing protein" evidence="1">
    <location>
        <begin position="18"/>
        <end position="125"/>
    </location>
</feature>
<protein>
    <recommendedName>
        <fullName evidence="4">DRBM domain-containing protein</fullName>
    </recommendedName>
</protein>
<dbReference type="AlphaFoldDB" id="A0A813AQR9"/>
<evidence type="ECO:0000256" key="1">
    <source>
        <dbReference type="SAM" id="SignalP"/>
    </source>
</evidence>
<evidence type="ECO:0000313" key="2">
    <source>
        <dbReference type="EMBL" id="CAE7874107.1"/>
    </source>
</evidence>
<dbReference type="EMBL" id="CAJNJA010061639">
    <property type="protein sequence ID" value="CAE7874107.1"/>
    <property type="molecule type" value="Genomic_DNA"/>
</dbReference>
<dbReference type="Proteomes" id="UP000601435">
    <property type="component" value="Unassembled WGS sequence"/>
</dbReference>
<evidence type="ECO:0000313" key="3">
    <source>
        <dbReference type="Proteomes" id="UP000601435"/>
    </source>
</evidence>
<reference evidence="2" key="1">
    <citation type="submission" date="2021-02" db="EMBL/GenBank/DDBJ databases">
        <authorList>
            <person name="Dougan E. K."/>
            <person name="Rhodes N."/>
            <person name="Thang M."/>
            <person name="Chan C."/>
        </authorList>
    </citation>
    <scope>NUCLEOTIDE SEQUENCE</scope>
</reference>
<keyword evidence="3" id="KW-1185">Reference proteome</keyword>
<feature type="non-terminal residue" evidence="2">
    <location>
        <position position="125"/>
    </location>
</feature>
<organism evidence="2 3">
    <name type="scientific">Symbiodinium necroappetens</name>
    <dbReference type="NCBI Taxonomy" id="1628268"/>
    <lineage>
        <taxon>Eukaryota</taxon>
        <taxon>Sar</taxon>
        <taxon>Alveolata</taxon>
        <taxon>Dinophyceae</taxon>
        <taxon>Suessiales</taxon>
        <taxon>Symbiodiniaceae</taxon>
        <taxon>Symbiodinium</taxon>
    </lineage>
</organism>
<name>A0A813AQR9_9DINO</name>
<sequence length="125" mass="13159">VLAVSLALLAIALEASGSNDMKATFLAEQAMQRAHGQLEVAAAKLGPPRKVTLKEFLLDPAFEPPLVEYTVEESGGVHRASVAFAGVSHAGAPSASQEEARLSAALVALRSLRAKHRSDEKHGHQ</sequence>
<comment type="caution">
    <text evidence="2">The sequence shown here is derived from an EMBL/GenBank/DDBJ whole genome shotgun (WGS) entry which is preliminary data.</text>
</comment>
<dbReference type="OrthoDB" id="442770at2759"/>
<gene>
    <name evidence="2" type="ORF">SNEC2469_LOCUS28397</name>
</gene>